<name>A0A084R013_STAC4</name>
<evidence type="ECO:0000313" key="1">
    <source>
        <dbReference type="EMBL" id="KFA69548.1"/>
    </source>
</evidence>
<protein>
    <submittedName>
        <fullName evidence="1">Uncharacterized protein</fullName>
    </submittedName>
</protein>
<keyword evidence="2" id="KW-1185">Reference proteome</keyword>
<dbReference type="AlphaFoldDB" id="A0A084R013"/>
<organism evidence="1 2">
    <name type="scientific">Stachybotrys chlorohalonatus (strain IBT 40285)</name>
    <dbReference type="NCBI Taxonomy" id="1283841"/>
    <lineage>
        <taxon>Eukaryota</taxon>
        <taxon>Fungi</taxon>
        <taxon>Dikarya</taxon>
        <taxon>Ascomycota</taxon>
        <taxon>Pezizomycotina</taxon>
        <taxon>Sordariomycetes</taxon>
        <taxon>Hypocreomycetidae</taxon>
        <taxon>Hypocreales</taxon>
        <taxon>Stachybotryaceae</taxon>
        <taxon>Stachybotrys</taxon>
    </lineage>
</organism>
<dbReference type="HOGENOM" id="CLU_2251813_0_0_1"/>
<dbReference type="EMBL" id="KL659442">
    <property type="protein sequence ID" value="KFA69548.1"/>
    <property type="molecule type" value="Genomic_DNA"/>
</dbReference>
<reference evidence="1 2" key="1">
    <citation type="journal article" date="2014" name="BMC Genomics">
        <title>Comparative genome sequencing reveals chemotype-specific gene clusters in the toxigenic black mold Stachybotrys.</title>
        <authorList>
            <person name="Semeiks J."/>
            <person name="Borek D."/>
            <person name="Otwinowski Z."/>
            <person name="Grishin N.V."/>
        </authorList>
    </citation>
    <scope>NUCLEOTIDE SEQUENCE [LARGE SCALE GENOMIC DNA]</scope>
    <source>
        <strain evidence="1 2">IBT 40285</strain>
    </source>
</reference>
<sequence>MSPDAARYFADGIRNSCQPGFVHDFLQSQLPRILERRVRGWPDHDCLLAELGDFLVAVMDITSDVAQGLVIGGHISEYASSRGPLLTPDLSTSDYLEEKHEALV</sequence>
<dbReference type="Proteomes" id="UP000028524">
    <property type="component" value="Unassembled WGS sequence"/>
</dbReference>
<proteinExistence type="predicted"/>
<dbReference type="InParanoid" id="A0A084R013"/>
<dbReference type="OrthoDB" id="4746092at2759"/>
<evidence type="ECO:0000313" key="2">
    <source>
        <dbReference type="Proteomes" id="UP000028524"/>
    </source>
</evidence>
<accession>A0A084R013</accession>
<gene>
    <name evidence="1" type="ORF">S40285_10492</name>
</gene>